<dbReference type="GO" id="GO:0031932">
    <property type="term" value="C:TORC2 complex"/>
    <property type="evidence" value="ECO:0007669"/>
    <property type="project" value="InterPro"/>
</dbReference>
<evidence type="ECO:0000313" key="6">
    <source>
        <dbReference type="Proteomes" id="UP000031036"/>
    </source>
</evidence>
<evidence type="ECO:0000256" key="2">
    <source>
        <dbReference type="SAM" id="MobiDB-lite"/>
    </source>
</evidence>
<dbReference type="GO" id="GO:0005546">
    <property type="term" value="F:phosphatidylinositol-4,5-bisphosphate binding"/>
    <property type="evidence" value="ECO:0007669"/>
    <property type="project" value="TreeGrafter"/>
</dbReference>
<dbReference type="GO" id="GO:0016301">
    <property type="term" value="F:kinase activity"/>
    <property type="evidence" value="ECO:0007669"/>
    <property type="project" value="UniProtKB-KW"/>
</dbReference>
<dbReference type="PANTHER" id="PTHR13335:SF1">
    <property type="entry name" value="TARGET OF RAPAMYCIN COMPLEX 2 SUBUNIT MAPKAP1"/>
    <property type="match status" value="1"/>
</dbReference>
<dbReference type="GO" id="GO:0005886">
    <property type="term" value="C:plasma membrane"/>
    <property type="evidence" value="ECO:0007669"/>
    <property type="project" value="TreeGrafter"/>
</dbReference>
<feature type="region of interest" description="Disordered" evidence="2">
    <location>
        <begin position="391"/>
        <end position="423"/>
    </location>
</feature>
<feature type="domain" description="CRIM" evidence="3">
    <location>
        <begin position="137"/>
        <end position="268"/>
    </location>
</feature>
<gene>
    <name evidence="5" type="primary">sinh-1</name>
    <name evidence="5" type="ORF">Tcan_11081</name>
</gene>
<feature type="compositionally biased region" description="Low complexity" evidence="2">
    <location>
        <begin position="411"/>
        <end position="423"/>
    </location>
</feature>
<dbReference type="AlphaFoldDB" id="A0A0B2VPB6"/>
<dbReference type="InterPro" id="IPR008828">
    <property type="entry name" value="Sin1/Avo1"/>
</dbReference>
<accession>A0A0B2VPB6</accession>
<dbReference type="GO" id="GO:0038203">
    <property type="term" value="P:TORC2 signaling"/>
    <property type="evidence" value="ECO:0007669"/>
    <property type="project" value="TreeGrafter"/>
</dbReference>
<name>A0A0B2VPB6_TOXCA</name>
<dbReference type="PANTHER" id="PTHR13335">
    <property type="entry name" value="TARGET OF RAPAMYCIN COMPLEX 2 SUBUNIT MAPKAP1"/>
    <property type="match status" value="1"/>
</dbReference>
<comment type="caution">
    <text evidence="5">The sequence shown here is derived from an EMBL/GenBank/DDBJ whole genome shotgun (WGS) entry which is preliminary data.</text>
</comment>
<dbReference type="Pfam" id="PF25322">
    <property type="entry name" value="RBD_SIN1"/>
    <property type="match status" value="1"/>
</dbReference>
<reference evidence="5 6" key="1">
    <citation type="submission" date="2014-11" db="EMBL/GenBank/DDBJ databases">
        <title>Genetic blueprint of the zoonotic pathogen Toxocara canis.</title>
        <authorList>
            <person name="Zhu X.-Q."/>
            <person name="Korhonen P.K."/>
            <person name="Cai H."/>
            <person name="Young N.D."/>
            <person name="Nejsum P."/>
            <person name="von Samson-Himmelstjerna G."/>
            <person name="Boag P.R."/>
            <person name="Tan P."/>
            <person name="Li Q."/>
            <person name="Min J."/>
            <person name="Yang Y."/>
            <person name="Wang X."/>
            <person name="Fang X."/>
            <person name="Hall R.S."/>
            <person name="Hofmann A."/>
            <person name="Sternberg P.W."/>
            <person name="Jex A.R."/>
            <person name="Gasser R.B."/>
        </authorList>
    </citation>
    <scope>NUCLEOTIDE SEQUENCE [LARGE SCALE GENOMIC DNA]</scope>
    <source>
        <strain evidence="5">PN_DK_2014</strain>
    </source>
</reference>
<dbReference type="Proteomes" id="UP000031036">
    <property type="component" value="Unassembled WGS sequence"/>
</dbReference>
<evidence type="ECO:0000259" key="3">
    <source>
        <dbReference type="Pfam" id="PF16978"/>
    </source>
</evidence>
<dbReference type="OMA" id="MLTLKMP"/>
<comment type="similarity">
    <text evidence="1">Belongs to the SIN1 family.</text>
</comment>
<evidence type="ECO:0000259" key="4">
    <source>
        <dbReference type="Pfam" id="PF25322"/>
    </source>
</evidence>
<evidence type="ECO:0000256" key="1">
    <source>
        <dbReference type="ARBA" id="ARBA00009407"/>
    </source>
</evidence>
<keyword evidence="6" id="KW-1185">Reference proteome</keyword>
<dbReference type="GO" id="GO:0005737">
    <property type="term" value="C:cytoplasm"/>
    <property type="evidence" value="ECO:0007669"/>
    <property type="project" value="TreeGrafter"/>
</dbReference>
<protein>
    <submittedName>
        <fullName evidence="5">Stress-activated map kinase-interacting protein 1-like protein</fullName>
    </submittedName>
</protein>
<organism evidence="5 6">
    <name type="scientific">Toxocara canis</name>
    <name type="common">Canine roundworm</name>
    <dbReference type="NCBI Taxonomy" id="6265"/>
    <lineage>
        <taxon>Eukaryota</taxon>
        <taxon>Metazoa</taxon>
        <taxon>Ecdysozoa</taxon>
        <taxon>Nematoda</taxon>
        <taxon>Chromadorea</taxon>
        <taxon>Rhabditida</taxon>
        <taxon>Spirurina</taxon>
        <taxon>Ascaridomorpha</taxon>
        <taxon>Ascaridoidea</taxon>
        <taxon>Toxocaridae</taxon>
        <taxon>Toxocara</taxon>
    </lineage>
</organism>
<keyword evidence="5" id="KW-0418">Kinase</keyword>
<dbReference type="InterPro" id="IPR057339">
    <property type="entry name" value="RBD_SIN1"/>
</dbReference>
<evidence type="ECO:0000313" key="5">
    <source>
        <dbReference type="EMBL" id="KHN85366.1"/>
    </source>
</evidence>
<keyword evidence="5" id="KW-0808">Transferase</keyword>
<dbReference type="EMBL" id="JPKZ01000806">
    <property type="protein sequence ID" value="KHN85366.1"/>
    <property type="molecule type" value="Genomic_DNA"/>
</dbReference>
<dbReference type="OrthoDB" id="241990at2759"/>
<dbReference type="STRING" id="6265.A0A0B2VPB6"/>
<dbReference type="Pfam" id="PF16978">
    <property type="entry name" value="CRIM"/>
    <property type="match status" value="1"/>
</dbReference>
<sequence>MAFLSAADLIDAVRHEFGVDDESGLCAKILSRPRRRAKPGGLPLGFRQEDSYESDDDQYSPEYQAYFDELSTRGIIDSRLRSKTIESEKSGLTKGDVQCSNVIVAGRFLTNESVELKSSCLDLLKYRDPSEAILDSSSLTSRLLKESHQTVVPALAAYAKFESADVSTARELLVFYPFADACKDERYGCALRVRVQPQTRVVDLIGFCCYAYMRSGRTPSISNPSEYRLLMAEENGEVDRDLPPIDGHRCLFELGSCWSTVALVHRSEISSNASDNKVTVYTVGGRRFEFHLESLDVTLEWLRDRALERRIEEEGDSFMCSSEYPELREYLLEMVNERDTPLNLEMTVASTACTEFLMLRKNSSRGDFQVPISRPEILSGGGSPTLVVNTTSVSGERSSPRYDFLHRSTSSRDTSSLSPTSPSPSNVIDLGALIGEYSVERLHRYKPRWSARFALHSLGFELCRCQLEPRRTVGLFSSNNSKYLKVFWEHVGAADIADHSTTKRVVRITWLPIARPLQRRVQRAESTGFNAMKSGSMSSGTGSVGSYRSESFNHRDGLQSNLQIYEGSKWKMLQLEATVDDAWDIAQKINDILERRSSQVRSLYLHSSGGKKKPAVAAEAIAAVDDDTKKYTTLPRERHLTGARKITRIASTFANAVPTLQRKLSRQQN</sequence>
<proteinExistence type="inferred from homology"/>
<feature type="domain" description="Target of rapamycin complex 2 subunit MAPKAP1-like Ras-binding" evidence="4">
    <location>
        <begin position="285"/>
        <end position="360"/>
    </location>
</feature>
<dbReference type="InterPro" id="IPR031567">
    <property type="entry name" value="CRIM_dom"/>
</dbReference>